<accession>A0A7S8IEF3</accession>
<organism evidence="3 4">
    <name type="scientific">Phototrophicus methaneseepsis</name>
    <dbReference type="NCBI Taxonomy" id="2710758"/>
    <lineage>
        <taxon>Bacteria</taxon>
        <taxon>Bacillati</taxon>
        <taxon>Chloroflexota</taxon>
        <taxon>Candidatus Thermofontia</taxon>
        <taxon>Phototrophicales</taxon>
        <taxon>Phototrophicaceae</taxon>
        <taxon>Phototrophicus</taxon>
    </lineage>
</organism>
<keyword evidence="2" id="KW-1133">Transmembrane helix</keyword>
<keyword evidence="4" id="KW-1185">Reference proteome</keyword>
<feature type="transmembrane region" description="Helical" evidence="2">
    <location>
        <begin position="211"/>
        <end position="237"/>
    </location>
</feature>
<reference evidence="3 4" key="1">
    <citation type="submission" date="2020-02" db="EMBL/GenBank/DDBJ databases">
        <authorList>
            <person name="Zheng R.K."/>
            <person name="Sun C.M."/>
        </authorList>
    </citation>
    <scope>NUCLEOTIDE SEQUENCE [LARGE SCALE GENOMIC DNA]</scope>
    <source>
        <strain evidence="4">rifampicinis</strain>
    </source>
</reference>
<feature type="transmembrane region" description="Helical" evidence="2">
    <location>
        <begin position="55"/>
        <end position="75"/>
    </location>
</feature>
<feature type="region of interest" description="Disordered" evidence="1">
    <location>
        <begin position="313"/>
        <end position="347"/>
    </location>
</feature>
<proteinExistence type="predicted"/>
<gene>
    <name evidence="3" type="ORF">G4Y79_04215</name>
</gene>
<dbReference type="AlphaFoldDB" id="A0A7S8IEF3"/>
<protein>
    <submittedName>
        <fullName evidence="3">Uncharacterized protein</fullName>
    </submittedName>
</protein>
<evidence type="ECO:0000313" key="4">
    <source>
        <dbReference type="Proteomes" id="UP000594468"/>
    </source>
</evidence>
<evidence type="ECO:0000313" key="3">
    <source>
        <dbReference type="EMBL" id="QPC83595.1"/>
    </source>
</evidence>
<evidence type="ECO:0000256" key="2">
    <source>
        <dbReference type="SAM" id="Phobius"/>
    </source>
</evidence>
<dbReference type="RefSeq" id="WP_195171661.1">
    <property type="nucleotide sequence ID" value="NZ_CP062983.1"/>
</dbReference>
<dbReference type="Proteomes" id="UP000594468">
    <property type="component" value="Chromosome"/>
</dbReference>
<feature type="transmembrane region" description="Helical" evidence="2">
    <location>
        <begin position="243"/>
        <end position="262"/>
    </location>
</feature>
<dbReference type="EMBL" id="CP062983">
    <property type="protein sequence ID" value="QPC83595.1"/>
    <property type="molecule type" value="Genomic_DNA"/>
</dbReference>
<keyword evidence="2" id="KW-0472">Membrane</keyword>
<keyword evidence="2" id="KW-0812">Transmembrane</keyword>
<sequence>MFESLNLGKAFELTRRTMPIILVRLGASILFWLVAIIYFVIVGAVAALIGSAVEFLGVLVFIIGIGGMAALYHLAYRYVFYMIKAAHIAIIAELLKNDKIKDSGGQLAYGKNLVQARFGEVNAMFVVDELVSGVVRGFTRTVYNIARFLPGDTLDTLITILNRVIWYATTYIDEAVLARSFYDEGEDVWTNARDGVVLYAMKWKPILKNAIALMILSFIPFILAFIVFSLPVGLLLSLISSQLAGWSLIILLLLSWLIKVAIGDTFAMIAMITTYYRETNGVEPNPEMAARLDSISDKFKELSAKAGEAFGFRKTAPATPTSPVAPSAAPSADTGDLGDLGPKPVTE</sequence>
<name>A0A7S8IEF3_9CHLR</name>
<feature type="compositionally biased region" description="Low complexity" evidence="1">
    <location>
        <begin position="315"/>
        <end position="332"/>
    </location>
</feature>
<evidence type="ECO:0000256" key="1">
    <source>
        <dbReference type="SAM" id="MobiDB-lite"/>
    </source>
</evidence>
<feature type="transmembrane region" description="Helical" evidence="2">
    <location>
        <begin position="21"/>
        <end position="49"/>
    </location>
</feature>
<dbReference type="KEGG" id="pmet:G4Y79_04215"/>